<dbReference type="InterPro" id="IPR012925">
    <property type="entry name" value="TipAS_dom"/>
</dbReference>
<dbReference type="InterPro" id="IPR047057">
    <property type="entry name" value="MerR_fam"/>
</dbReference>
<evidence type="ECO:0000313" key="8">
    <source>
        <dbReference type="Proteomes" id="UP001500683"/>
    </source>
</evidence>
<dbReference type="SUPFAM" id="SSF46955">
    <property type="entry name" value="Putative DNA-binding domain"/>
    <property type="match status" value="1"/>
</dbReference>
<evidence type="ECO:0000256" key="1">
    <source>
        <dbReference type="ARBA" id="ARBA00023015"/>
    </source>
</evidence>
<dbReference type="Proteomes" id="UP001500683">
    <property type="component" value="Unassembled WGS sequence"/>
</dbReference>
<dbReference type="Pfam" id="PF07739">
    <property type="entry name" value="TipAS"/>
    <property type="match status" value="1"/>
</dbReference>
<protein>
    <submittedName>
        <fullName evidence="7">MerR family transcriptional regulator</fullName>
    </submittedName>
</protein>
<keyword evidence="1" id="KW-0805">Transcription regulation</keyword>
<reference evidence="8" key="1">
    <citation type="journal article" date="2019" name="Int. J. Syst. Evol. Microbiol.">
        <title>The Global Catalogue of Microorganisms (GCM) 10K type strain sequencing project: providing services to taxonomists for standard genome sequencing and annotation.</title>
        <authorList>
            <consortium name="The Broad Institute Genomics Platform"/>
            <consortium name="The Broad Institute Genome Sequencing Center for Infectious Disease"/>
            <person name="Wu L."/>
            <person name="Ma J."/>
        </authorList>
    </citation>
    <scope>NUCLEOTIDE SEQUENCE [LARGE SCALE GENOMIC DNA]</scope>
    <source>
        <strain evidence="8">JCM 16702</strain>
    </source>
</reference>
<dbReference type="PROSITE" id="PS50937">
    <property type="entry name" value="HTH_MERR_2"/>
    <property type="match status" value="1"/>
</dbReference>
<dbReference type="EMBL" id="BAAAZG010000059">
    <property type="protein sequence ID" value="GAA4099252.1"/>
    <property type="molecule type" value="Genomic_DNA"/>
</dbReference>
<evidence type="ECO:0000256" key="2">
    <source>
        <dbReference type="ARBA" id="ARBA00023125"/>
    </source>
</evidence>
<dbReference type="SUPFAM" id="SSF89082">
    <property type="entry name" value="Antibiotic binding domain of TipA-like multidrug resistance regulators"/>
    <property type="match status" value="1"/>
</dbReference>
<sequence>MLMTSDAHRQEGAPAGEGVESPAPEELTVGRAAALVGVSVKTLHHWDAIGLVRPSGRTWAGHRVYSGDDVARMHRVLVYRELGFPLAEIGRILDDPDADARDHLRRQRAQLVERISRLRKMVDAVDRMLEASGRGMRLTPEEQVEIFGDDWQPAWIEEAEERWGDSAQWAQYAERAAGMTPRDWKDVKAATDALHADLAAARRAGVTPGSDEANALAERHRALLSRYFDCTHSMQVCIGRRYVGEPGFADYYDALAPGLTVWLRDVIFANAEAHGVDPESAIWE</sequence>
<dbReference type="Gene3D" id="1.10.1660.10">
    <property type="match status" value="1"/>
</dbReference>
<evidence type="ECO:0000259" key="6">
    <source>
        <dbReference type="PROSITE" id="PS50937"/>
    </source>
</evidence>
<dbReference type="Pfam" id="PF13411">
    <property type="entry name" value="MerR_1"/>
    <property type="match status" value="1"/>
</dbReference>
<feature type="region of interest" description="Disordered" evidence="5">
    <location>
        <begin position="1"/>
        <end position="24"/>
    </location>
</feature>
<dbReference type="Gene3D" id="1.10.490.50">
    <property type="entry name" value="Antibiotic binding domain of TipA-like multidrug resistance regulators"/>
    <property type="match status" value="1"/>
</dbReference>
<dbReference type="CDD" id="cd01106">
    <property type="entry name" value="HTH_TipAL-Mta"/>
    <property type="match status" value="1"/>
</dbReference>
<proteinExistence type="predicted"/>
<accession>A0ABP7WY90</accession>
<dbReference type="PANTHER" id="PTHR30204:SF90">
    <property type="entry name" value="HTH-TYPE TRANSCRIPTIONAL ACTIVATOR MTA"/>
    <property type="match status" value="1"/>
</dbReference>
<dbReference type="InterPro" id="IPR000551">
    <property type="entry name" value="MerR-type_HTH_dom"/>
</dbReference>
<dbReference type="PRINTS" id="PR00040">
    <property type="entry name" value="HTHMERR"/>
</dbReference>
<evidence type="ECO:0000256" key="5">
    <source>
        <dbReference type="SAM" id="MobiDB-lite"/>
    </source>
</evidence>
<keyword evidence="3" id="KW-0010">Activator</keyword>
<dbReference type="PANTHER" id="PTHR30204">
    <property type="entry name" value="REDOX-CYCLING DRUG-SENSING TRANSCRIPTIONAL ACTIVATOR SOXR"/>
    <property type="match status" value="1"/>
</dbReference>
<dbReference type="PROSITE" id="PS00552">
    <property type="entry name" value="HTH_MERR_1"/>
    <property type="match status" value="1"/>
</dbReference>
<organism evidence="7 8">
    <name type="scientific">Actinomadura miaoliensis</name>
    <dbReference type="NCBI Taxonomy" id="430685"/>
    <lineage>
        <taxon>Bacteria</taxon>
        <taxon>Bacillati</taxon>
        <taxon>Actinomycetota</taxon>
        <taxon>Actinomycetes</taxon>
        <taxon>Streptosporangiales</taxon>
        <taxon>Thermomonosporaceae</taxon>
        <taxon>Actinomadura</taxon>
    </lineage>
</organism>
<dbReference type="InterPro" id="IPR036244">
    <property type="entry name" value="TipA-like_antibiotic-bd"/>
</dbReference>
<keyword evidence="2" id="KW-0238">DNA-binding</keyword>
<name>A0ABP7WY90_9ACTN</name>
<dbReference type="SMART" id="SM00422">
    <property type="entry name" value="HTH_MERR"/>
    <property type="match status" value="1"/>
</dbReference>
<evidence type="ECO:0000256" key="4">
    <source>
        <dbReference type="ARBA" id="ARBA00023163"/>
    </source>
</evidence>
<gene>
    <name evidence="7" type="ORF">GCM10022214_75100</name>
</gene>
<keyword evidence="8" id="KW-1185">Reference proteome</keyword>
<feature type="domain" description="HTH merR-type" evidence="6">
    <location>
        <begin position="26"/>
        <end position="95"/>
    </location>
</feature>
<evidence type="ECO:0000313" key="7">
    <source>
        <dbReference type="EMBL" id="GAA4099252.1"/>
    </source>
</evidence>
<evidence type="ECO:0000256" key="3">
    <source>
        <dbReference type="ARBA" id="ARBA00023159"/>
    </source>
</evidence>
<feature type="compositionally biased region" description="Basic and acidic residues" evidence="5">
    <location>
        <begin position="1"/>
        <end position="11"/>
    </location>
</feature>
<comment type="caution">
    <text evidence="7">The sequence shown here is derived from an EMBL/GenBank/DDBJ whole genome shotgun (WGS) entry which is preliminary data.</text>
</comment>
<dbReference type="InterPro" id="IPR009061">
    <property type="entry name" value="DNA-bd_dom_put_sf"/>
</dbReference>
<keyword evidence="4" id="KW-0804">Transcription</keyword>